<dbReference type="RefSeq" id="WP_044649482.1">
    <property type="nucleotide sequence ID" value="NZ_JTHP01000185.1"/>
</dbReference>
<evidence type="ECO:0000259" key="1">
    <source>
        <dbReference type="Pfam" id="PF20720"/>
    </source>
</evidence>
<dbReference type="OrthoDB" id="9806903at2"/>
<evidence type="ECO:0000313" key="3">
    <source>
        <dbReference type="Proteomes" id="UP000032534"/>
    </source>
</evidence>
<dbReference type="PATRIC" id="fig|159743.3.peg.6585"/>
<dbReference type="InterPro" id="IPR049050">
    <property type="entry name" value="nSTAND3"/>
</dbReference>
<dbReference type="Proteomes" id="UP000032534">
    <property type="component" value="Unassembled WGS sequence"/>
</dbReference>
<dbReference type="InterPro" id="IPR027417">
    <property type="entry name" value="P-loop_NTPase"/>
</dbReference>
<dbReference type="GO" id="GO:0003676">
    <property type="term" value="F:nucleic acid binding"/>
    <property type="evidence" value="ECO:0007669"/>
    <property type="project" value="InterPro"/>
</dbReference>
<dbReference type="Gene3D" id="3.40.1350.10">
    <property type="match status" value="1"/>
</dbReference>
<name>A0A0D7WT60_9BACL</name>
<accession>A0A0D7WT60</accession>
<dbReference type="SUPFAM" id="SSF52540">
    <property type="entry name" value="P-loop containing nucleoside triphosphate hydrolases"/>
    <property type="match status" value="1"/>
</dbReference>
<protein>
    <recommendedName>
        <fullName evidence="1">Novel STAND NTPase 3 domain-containing protein</fullName>
    </recommendedName>
</protein>
<comment type="caution">
    <text evidence="2">The sequence shown here is derived from an EMBL/GenBank/DDBJ whole genome shotgun (WGS) entry which is preliminary data.</text>
</comment>
<feature type="domain" description="Novel STAND NTPase 3" evidence="1">
    <location>
        <begin position="180"/>
        <end position="247"/>
    </location>
</feature>
<evidence type="ECO:0000313" key="2">
    <source>
        <dbReference type="EMBL" id="KJD42214.1"/>
    </source>
</evidence>
<sequence length="250" mass="29793">MKEYDFHALLDDVEFEALAIDIVRVRENLEPNVIRRYPKGRDGGIDGYKYTDGTVIQAKCYKNDYNVLYNSLKKEVIKVRKLQPPRYILVTSVKLSRENQEEIMDLFKEYIHSVEDIIGKSELNDYLNDPKYFDIEFKYQNLWRPSTAVFVRILENIILRGPHNFNQFHLNEMKNNVEYYIKTKAYYESLEIIDTNNCLLVYGEPGIGKTMLGFNIAFHYLMQNKEIDLFFTDTIEDVYKFYRSDKNNYL</sequence>
<dbReference type="Gene3D" id="3.40.50.300">
    <property type="entry name" value="P-loop containing nucleotide triphosphate hydrolases"/>
    <property type="match status" value="1"/>
</dbReference>
<dbReference type="InterPro" id="IPR011856">
    <property type="entry name" value="tRNA_endonuc-like_dom_sf"/>
</dbReference>
<reference evidence="2 3" key="1">
    <citation type="submission" date="2014-11" db="EMBL/GenBank/DDBJ databases">
        <title>Draft Genome Sequences of Paenibacillus polymyxa NRRL B-30509 and Paenibacillus terrae NRRL B-30644, Strains from a Poultry Environment that Produce Tridecaptin A and Paenicidins.</title>
        <authorList>
            <person name="van Belkum M.J."/>
            <person name="Lohans C.T."/>
            <person name="Vederas J.C."/>
        </authorList>
    </citation>
    <scope>NUCLEOTIDE SEQUENCE [LARGE SCALE GENOMIC DNA]</scope>
    <source>
        <strain evidence="2 3">NRRL B-30644</strain>
    </source>
</reference>
<proteinExistence type="predicted"/>
<keyword evidence="3" id="KW-1185">Reference proteome</keyword>
<dbReference type="Pfam" id="PF20720">
    <property type="entry name" value="nSTAND3"/>
    <property type="match status" value="1"/>
</dbReference>
<dbReference type="AlphaFoldDB" id="A0A0D7WT60"/>
<organism evidence="2 3">
    <name type="scientific">Paenibacillus terrae</name>
    <dbReference type="NCBI Taxonomy" id="159743"/>
    <lineage>
        <taxon>Bacteria</taxon>
        <taxon>Bacillati</taxon>
        <taxon>Bacillota</taxon>
        <taxon>Bacilli</taxon>
        <taxon>Bacillales</taxon>
        <taxon>Paenibacillaceae</taxon>
        <taxon>Paenibacillus</taxon>
    </lineage>
</organism>
<gene>
    <name evidence="2" type="ORF">QD47_29545</name>
</gene>
<dbReference type="EMBL" id="JTHP01000185">
    <property type="protein sequence ID" value="KJD42214.1"/>
    <property type="molecule type" value="Genomic_DNA"/>
</dbReference>